<evidence type="ECO:0000313" key="3">
    <source>
        <dbReference type="Proteomes" id="UP000309174"/>
    </source>
</evidence>
<keyword evidence="3" id="KW-1185">Reference proteome</keyword>
<reference evidence="2 3" key="1">
    <citation type="submission" date="2019-05" db="EMBL/GenBank/DDBJ databases">
        <title>Draft genome sequence of Actinomadura sp. 14C53.</title>
        <authorList>
            <person name="Saricaoglu S."/>
            <person name="Isik K."/>
        </authorList>
    </citation>
    <scope>NUCLEOTIDE SEQUENCE [LARGE SCALE GENOMIC DNA]</scope>
    <source>
        <strain evidence="2 3">14C53</strain>
    </source>
</reference>
<dbReference type="Proteomes" id="UP000309174">
    <property type="component" value="Unassembled WGS sequence"/>
</dbReference>
<accession>A0A5C4J2F6</accession>
<dbReference type="AlphaFoldDB" id="A0A5C4J2F6"/>
<evidence type="ECO:0000313" key="2">
    <source>
        <dbReference type="EMBL" id="TMQ90943.1"/>
    </source>
</evidence>
<comment type="caution">
    <text evidence="2">The sequence shown here is derived from an EMBL/GenBank/DDBJ whole genome shotgun (WGS) entry which is preliminary data.</text>
</comment>
<feature type="transmembrane region" description="Helical" evidence="1">
    <location>
        <begin position="60"/>
        <end position="79"/>
    </location>
</feature>
<evidence type="ECO:0000256" key="1">
    <source>
        <dbReference type="SAM" id="Phobius"/>
    </source>
</evidence>
<proteinExistence type="predicted"/>
<gene>
    <name evidence="2" type="ORF">ETD83_33270</name>
</gene>
<sequence length="83" mass="9031">MTRLGRQPQLDRHPLAHRTLPGRSFLGHDLHQPLILGGQLGHPGNLAAVRYHQSRRPPTLLLALHLLGLGTAQALIGFGQQLG</sequence>
<name>A0A5C4J2F6_9ACTN</name>
<dbReference type="EMBL" id="VCKW01000249">
    <property type="protein sequence ID" value="TMQ90943.1"/>
    <property type="molecule type" value="Genomic_DNA"/>
</dbReference>
<keyword evidence="1" id="KW-0472">Membrane</keyword>
<organism evidence="2 3">
    <name type="scientific">Actinomadura soli</name>
    <dbReference type="NCBI Taxonomy" id="2508997"/>
    <lineage>
        <taxon>Bacteria</taxon>
        <taxon>Bacillati</taxon>
        <taxon>Actinomycetota</taxon>
        <taxon>Actinomycetes</taxon>
        <taxon>Streptosporangiales</taxon>
        <taxon>Thermomonosporaceae</taxon>
        <taxon>Actinomadura</taxon>
    </lineage>
</organism>
<keyword evidence="1" id="KW-0812">Transmembrane</keyword>
<protein>
    <submittedName>
        <fullName evidence="2">Uncharacterized protein</fullName>
    </submittedName>
</protein>
<keyword evidence="1" id="KW-1133">Transmembrane helix</keyword>